<evidence type="ECO:0000256" key="4">
    <source>
        <dbReference type="ARBA" id="ARBA00022496"/>
    </source>
</evidence>
<dbReference type="InterPro" id="IPR005225">
    <property type="entry name" value="Small_GTP-bd"/>
</dbReference>
<dbReference type="InterPro" id="IPR011642">
    <property type="entry name" value="Gate_dom"/>
</dbReference>
<dbReference type="Pfam" id="PF02421">
    <property type="entry name" value="FeoB_N"/>
    <property type="match status" value="1"/>
</dbReference>
<dbReference type="InterPro" id="IPR011640">
    <property type="entry name" value="Fe2_transport_prot_B_C"/>
</dbReference>
<evidence type="ECO:0000256" key="9">
    <source>
        <dbReference type="ARBA" id="ARBA00023065"/>
    </source>
</evidence>
<dbReference type="Gene3D" id="3.40.50.300">
    <property type="entry name" value="P-loop containing nucleotide triphosphate hydrolases"/>
    <property type="match status" value="1"/>
</dbReference>
<keyword evidence="8 13" id="KW-0408">Iron</keyword>
<keyword evidence="16" id="KW-1185">Reference proteome</keyword>
<dbReference type="Pfam" id="PF07664">
    <property type="entry name" value="FeoB_C"/>
    <property type="match status" value="1"/>
</dbReference>
<evidence type="ECO:0000256" key="6">
    <source>
        <dbReference type="ARBA" id="ARBA00022741"/>
    </source>
</evidence>
<feature type="transmembrane region" description="Helical" evidence="13">
    <location>
        <begin position="361"/>
        <end position="381"/>
    </location>
</feature>
<dbReference type="InterPro" id="IPR027417">
    <property type="entry name" value="P-loop_NTPase"/>
</dbReference>
<dbReference type="EMBL" id="CP110343">
    <property type="protein sequence ID" value="WPX97589.1"/>
    <property type="molecule type" value="Genomic_DNA"/>
</dbReference>
<keyword evidence="4 13" id="KW-0410">Iron transport</keyword>
<keyword evidence="3" id="KW-1003">Cell membrane</keyword>
<dbReference type="NCBIfam" id="TIGR00437">
    <property type="entry name" value="feoB"/>
    <property type="match status" value="1"/>
</dbReference>
<comment type="subcellular location">
    <subcellularLocation>
        <location evidence="13">Cell inner membrane</location>
        <topology evidence="13">Multi-pass membrane protein</topology>
    </subcellularLocation>
    <subcellularLocation>
        <location evidence="1">Cell membrane</location>
        <topology evidence="1">Multi-pass membrane protein</topology>
    </subcellularLocation>
</comment>
<dbReference type="PROSITE" id="PS51711">
    <property type="entry name" value="G_FEOB"/>
    <property type="match status" value="1"/>
</dbReference>
<feature type="transmembrane region" description="Helical" evidence="13">
    <location>
        <begin position="690"/>
        <end position="711"/>
    </location>
</feature>
<feature type="transmembrane region" description="Helical" evidence="13">
    <location>
        <begin position="296"/>
        <end position="321"/>
    </location>
</feature>
<feature type="transmembrane region" description="Helical" evidence="13">
    <location>
        <begin position="333"/>
        <end position="354"/>
    </location>
</feature>
<gene>
    <name evidence="15" type="ORF">Fokcrypt_00094</name>
</gene>
<feature type="transmembrane region" description="Helical" evidence="13">
    <location>
        <begin position="472"/>
        <end position="491"/>
    </location>
</feature>
<evidence type="ECO:0000256" key="8">
    <source>
        <dbReference type="ARBA" id="ARBA00023004"/>
    </source>
</evidence>
<evidence type="ECO:0000256" key="7">
    <source>
        <dbReference type="ARBA" id="ARBA00022989"/>
    </source>
</evidence>
<name>A0ABZ0URF3_9RICK</name>
<comment type="similarity">
    <text evidence="13">Belongs to the TRAFAC class TrmE-Era-EngA-EngB-Septin-like GTPase superfamily. FeoB GTPase (TC 9.A.8) family.</text>
</comment>
<feature type="transmembrane region" description="Helical" evidence="13">
    <location>
        <begin position="664"/>
        <end position="684"/>
    </location>
</feature>
<dbReference type="Pfam" id="PF07670">
    <property type="entry name" value="Gate"/>
    <property type="match status" value="2"/>
</dbReference>
<feature type="transmembrane region" description="Helical" evidence="13">
    <location>
        <begin position="401"/>
        <end position="423"/>
    </location>
</feature>
<keyword evidence="11 13" id="KW-0472">Membrane</keyword>
<reference evidence="15" key="1">
    <citation type="submission" date="2022-10" db="EMBL/GenBank/DDBJ databases">
        <title>Host association and intracellularity evolved multiple times independently in the Rickettsiales.</title>
        <authorList>
            <person name="Castelli M."/>
            <person name="Nardi T."/>
            <person name="Gammuto L."/>
            <person name="Bellinzona G."/>
            <person name="Sabaneyeva E."/>
            <person name="Potekhin A."/>
            <person name="Serra V."/>
            <person name="Petroni G."/>
            <person name="Sassera D."/>
        </authorList>
    </citation>
    <scope>NUCLEOTIDE SEQUENCE [LARGE SCALE GENOMIC DNA]</scope>
    <source>
        <strain evidence="15">US_Bl 11III1</strain>
    </source>
</reference>
<evidence type="ECO:0000256" key="12">
    <source>
        <dbReference type="NCBIfam" id="TIGR00437"/>
    </source>
</evidence>
<evidence type="ECO:0000256" key="2">
    <source>
        <dbReference type="ARBA" id="ARBA00022448"/>
    </source>
</evidence>
<keyword evidence="5 13" id="KW-0812">Transmembrane</keyword>
<dbReference type="PANTHER" id="PTHR43185">
    <property type="entry name" value="FERROUS IRON TRANSPORT PROTEIN B"/>
    <property type="match status" value="1"/>
</dbReference>
<evidence type="ECO:0000256" key="3">
    <source>
        <dbReference type="ARBA" id="ARBA00022475"/>
    </source>
</evidence>
<feature type="transmembrane region" description="Helical" evidence="13">
    <location>
        <begin position="498"/>
        <end position="518"/>
    </location>
</feature>
<evidence type="ECO:0000256" key="13">
    <source>
        <dbReference type="RuleBase" id="RU362098"/>
    </source>
</evidence>
<evidence type="ECO:0000256" key="5">
    <source>
        <dbReference type="ARBA" id="ARBA00022692"/>
    </source>
</evidence>
<sequence>MEFCCNVALLGHPNSGKTTLMNRLSGTKCRTGNWFGVTLMKNEKKCEEIKFIDLPGTDYFPRGTSYETGHVEYEIVHDLLKSDDVDLYISVVDATNIKHDLMFTMELMMRKANVLIVITKADIAKRHGITIKHDTLATLLGCDAFVVSATSNSSITELKKYLCKCATIICTAKKNNHQVMPYFNNVWNVLLPSIIKHQFQDNEDKAKSIINELKHAKTTAKKEVSGLISVFSLFELLQNSTTYNYVDYSIVRYIKQFTENIFSCYTSFINEIYDKTVIVEKSRTLINYIDELSFKLIFTLPIFALLISGILFLSALSSSFISPILLDLVNALFTYPATLAISGVLPDALLILVYRSLSLGLNIIISFIPPVCTLYACLFTLEETGYMSRLSLLMNRTLSRIGLPGNAIIPLILSFGCNVPSIHTTLSISNKKSRIIAIMMIPFMSCNGRFIVFTTIGLYFFRSYTFLKIFELYALGIFVGILTAIILCKILKPQPDTIILRLSQYTLPSFAIVSQKTWDFSKSFILSITKSIFISLIIFYTFSSFSLKEYKIVTSNYLSDSILAEMGRKISFITQHIGVHPDDWQINVALIAGIISKEVIITTARTLYTLEDNANEQELLLLQNKQKWMLQKYEQIFNRYFENNTEISIHEEVLKTNFDNSQNVFAFMVFVLLYFPCISVFAMIKSQIGLKWAILSFLWSTSIGYILAWIFTLI</sequence>
<organism evidence="15 16">
    <name type="scientific">Candidatus Fokinia crypta</name>
    <dbReference type="NCBI Taxonomy" id="1920990"/>
    <lineage>
        <taxon>Bacteria</taxon>
        <taxon>Pseudomonadati</taxon>
        <taxon>Pseudomonadota</taxon>
        <taxon>Alphaproteobacteria</taxon>
        <taxon>Rickettsiales</taxon>
        <taxon>Candidatus Midichloriaceae</taxon>
        <taxon>Candidatus Fokinia</taxon>
    </lineage>
</organism>
<keyword evidence="9" id="KW-0406">Ion transport</keyword>
<dbReference type="InterPro" id="IPR030389">
    <property type="entry name" value="G_FEOB_dom"/>
</dbReference>
<protein>
    <recommendedName>
        <fullName evidence="12 13">Ferrous iron transport protein B</fullName>
    </recommendedName>
</protein>
<dbReference type="NCBIfam" id="TIGR00231">
    <property type="entry name" value="small_GTP"/>
    <property type="match status" value="1"/>
</dbReference>
<evidence type="ECO:0000256" key="1">
    <source>
        <dbReference type="ARBA" id="ARBA00004651"/>
    </source>
</evidence>
<dbReference type="InterPro" id="IPR050860">
    <property type="entry name" value="FeoB_GTPase"/>
</dbReference>
<keyword evidence="2 13" id="KW-0813">Transport</keyword>
<keyword evidence="6" id="KW-0547">Nucleotide-binding</keyword>
<feature type="domain" description="FeoB-type G" evidence="14">
    <location>
        <begin position="4"/>
        <end position="168"/>
    </location>
</feature>
<evidence type="ECO:0000256" key="11">
    <source>
        <dbReference type="ARBA" id="ARBA00023136"/>
    </source>
</evidence>
<evidence type="ECO:0000313" key="15">
    <source>
        <dbReference type="EMBL" id="WPX97589.1"/>
    </source>
</evidence>
<dbReference type="SUPFAM" id="SSF52540">
    <property type="entry name" value="P-loop containing nucleoside triphosphate hydrolases"/>
    <property type="match status" value="1"/>
</dbReference>
<feature type="transmembrane region" description="Helical" evidence="13">
    <location>
        <begin position="524"/>
        <end position="542"/>
    </location>
</feature>
<dbReference type="PANTHER" id="PTHR43185:SF1">
    <property type="entry name" value="FE(2+) TRANSPORTER FEOB"/>
    <property type="match status" value="1"/>
</dbReference>
<evidence type="ECO:0000313" key="16">
    <source>
        <dbReference type="Proteomes" id="UP001325140"/>
    </source>
</evidence>
<dbReference type="RefSeq" id="WP_323722246.1">
    <property type="nucleotide sequence ID" value="NZ_CP110343.1"/>
</dbReference>
<keyword evidence="10 13" id="KW-0342">GTP-binding</keyword>
<keyword evidence="7 13" id="KW-1133">Transmembrane helix</keyword>
<dbReference type="Proteomes" id="UP001325140">
    <property type="component" value="Chromosome"/>
</dbReference>
<accession>A0ABZ0URF3</accession>
<feature type="transmembrane region" description="Helical" evidence="13">
    <location>
        <begin position="435"/>
        <end position="460"/>
    </location>
</feature>
<proteinExistence type="inferred from homology"/>
<evidence type="ECO:0000256" key="10">
    <source>
        <dbReference type="ARBA" id="ARBA00023134"/>
    </source>
</evidence>
<evidence type="ECO:0000259" key="14">
    <source>
        <dbReference type="PROSITE" id="PS51711"/>
    </source>
</evidence>
<dbReference type="InterPro" id="IPR003373">
    <property type="entry name" value="Fe2_transport_prot-B"/>
</dbReference>
<comment type="function">
    <text evidence="13">Probable transporter of a GTP-driven Fe(2+) uptake system.</text>
</comment>